<protein>
    <recommendedName>
        <fullName evidence="4">Glycoside hydrolase family 125 protein</fullName>
    </recommendedName>
</protein>
<dbReference type="EMBL" id="NIGF01000011">
    <property type="protein sequence ID" value="PQV63518.1"/>
    <property type="molecule type" value="Genomic_DNA"/>
</dbReference>
<name>A0A2S8SRW3_9BACT</name>
<dbReference type="AlphaFoldDB" id="A0A2S8SRW3"/>
<dbReference type="RefSeq" id="WP_106380399.1">
    <property type="nucleotide sequence ID" value="NZ_NIGF01000011.1"/>
</dbReference>
<reference evidence="2 3" key="1">
    <citation type="journal article" date="2018" name="Syst. Appl. Microbiol.">
        <title>Abditibacterium utsteinense sp. nov., the first cultivated member of candidate phylum FBP, isolated from ice-free Antarctic soil samples.</title>
        <authorList>
            <person name="Tahon G."/>
            <person name="Tytgat B."/>
            <person name="Lebbe L."/>
            <person name="Carlier A."/>
            <person name="Willems A."/>
        </authorList>
    </citation>
    <scope>NUCLEOTIDE SEQUENCE [LARGE SCALE GENOMIC DNA]</scope>
    <source>
        <strain evidence="2 3">LMG 29911</strain>
    </source>
</reference>
<feature type="chain" id="PRO_5015703274" description="Glycoside hydrolase family 125 protein" evidence="1">
    <location>
        <begin position="20"/>
        <end position="484"/>
    </location>
</feature>
<evidence type="ECO:0008006" key="4">
    <source>
        <dbReference type="Google" id="ProtNLM"/>
    </source>
</evidence>
<keyword evidence="3" id="KW-1185">Reference proteome</keyword>
<dbReference type="InterPro" id="IPR012341">
    <property type="entry name" value="6hp_glycosidase-like_sf"/>
</dbReference>
<dbReference type="InterPro" id="IPR008928">
    <property type="entry name" value="6-hairpin_glycosidase_sf"/>
</dbReference>
<dbReference type="PROSITE" id="PS51257">
    <property type="entry name" value="PROKAR_LIPOPROTEIN"/>
    <property type="match status" value="1"/>
</dbReference>
<dbReference type="Pfam" id="PF06824">
    <property type="entry name" value="Glyco_hydro_125"/>
    <property type="match status" value="1"/>
</dbReference>
<gene>
    <name evidence="2" type="ORF">B1R32_11179</name>
</gene>
<feature type="signal peptide" evidence="1">
    <location>
        <begin position="1"/>
        <end position="19"/>
    </location>
</feature>
<evidence type="ECO:0000256" key="1">
    <source>
        <dbReference type="SAM" id="SignalP"/>
    </source>
</evidence>
<dbReference type="Proteomes" id="UP000237684">
    <property type="component" value="Unassembled WGS sequence"/>
</dbReference>
<dbReference type="InterPro" id="IPR008313">
    <property type="entry name" value="GH125"/>
</dbReference>
<dbReference type="InParanoid" id="A0A2S8SRW3"/>
<dbReference type="OrthoDB" id="181472at2"/>
<organism evidence="2 3">
    <name type="scientific">Abditibacterium utsteinense</name>
    <dbReference type="NCBI Taxonomy" id="1960156"/>
    <lineage>
        <taxon>Bacteria</taxon>
        <taxon>Pseudomonadati</taxon>
        <taxon>Abditibacteriota</taxon>
        <taxon>Abditibacteriia</taxon>
        <taxon>Abditibacteriales</taxon>
        <taxon>Abditibacteriaceae</taxon>
        <taxon>Abditibacterium</taxon>
    </lineage>
</organism>
<comment type="caution">
    <text evidence="2">The sequence shown here is derived from an EMBL/GenBank/DDBJ whole genome shotgun (WGS) entry which is preliminary data.</text>
</comment>
<dbReference type="PIRSF" id="PIRSF028846">
    <property type="entry name" value="UCP028846"/>
    <property type="match status" value="1"/>
</dbReference>
<keyword evidence="1" id="KW-0732">Signal</keyword>
<sequence length="484" mass="54197">MKSSFLVFACGLLVPALGAACFAAPIAAPSTLAATSVATFPTVRVAPAKRHFQSLAIERAITDFKANVRDPELGWLFENCFPNTLDTTVFFEQKEGKPSTYVITGDIDAMWLRDSSAQVWPYLSFVKQDARLGQLIAGVINKQTELVLKDPYANAFFNDPAKVSGWKSDQTEMKPGVHERKWEVDSLCYPIRLAYGYWKATGDTAPFDARWQEAIKTTLRVFREQQRKTGHGPYRFQRNTSQATDTLPLGGYGYPVKPVGLICSSFRPSDDATIYPFLIPSNFFAVASLRQAATMMEQIGRDANTAGQLRALATEVETALRQYAVVNHPKYGRIYAFEVDGYGSAILMDDANIPSLLSLPYLGAIDAKDPIYRNTRRFLLSDDNPFFFRGKVAEGIGGPHVGMDMIWPMSLITRALTSDNDVEIVRCLQMLKRSHAGTGFMHEAFHKDDASRFSRSWFAWTNTLLGELLWKTYREKPQLLTQVN</sequence>
<dbReference type="SUPFAM" id="SSF48208">
    <property type="entry name" value="Six-hairpin glycosidases"/>
    <property type="match status" value="1"/>
</dbReference>
<dbReference type="Gene3D" id="1.50.10.10">
    <property type="match status" value="1"/>
</dbReference>
<proteinExistence type="predicted"/>
<dbReference type="PANTHER" id="PTHR31047">
    <property type="entry name" value="MEIOTICALLY UP-REGULATED GENE 157 PROTEIN"/>
    <property type="match status" value="1"/>
</dbReference>
<dbReference type="SMART" id="SM01149">
    <property type="entry name" value="DUF1237"/>
    <property type="match status" value="1"/>
</dbReference>
<evidence type="ECO:0000313" key="3">
    <source>
        <dbReference type="Proteomes" id="UP000237684"/>
    </source>
</evidence>
<dbReference type="GO" id="GO:0005975">
    <property type="term" value="P:carbohydrate metabolic process"/>
    <property type="evidence" value="ECO:0007669"/>
    <property type="project" value="InterPro"/>
</dbReference>
<accession>A0A2S8SRW3</accession>
<dbReference type="PANTHER" id="PTHR31047:SF0">
    <property type="entry name" value="MEIOTICALLY UP-REGULATED GENE 157 PROTEIN"/>
    <property type="match status" value="1"/>
</dbReference>
<evidence type="ECO:0000313" key="2">
    <source>
        <dbReference type="EMBL" id="PQV63518.1"/>
    </source>
</evidence>